<accession>A0AAX3FMS6</accession>
<dbReference type="RefSeq" id="WP_231103240.1">
    <property type="nucleotide sequence ID" value="NZ_CP118137.1"/>
</dbReference>
<reference evidence="1 2" key="1">
    <citation type="submission" date="2018-12" db="EMBL/GenBank/DDBJ databases">
        <authorList>
            <consortium name="Pathogen Informatics"/>
        </authorList>
    </citation>
    <scope>NUCLEOTIDE SEQUENCE [LARGE SCALE GENOMIC DNA]</scope>
    <source>
        <strain evidence="1 2">NCTC7357</strain>
    </source>
</reference>
<sequence>MSNTPPIATPEINKAKNAPPHEIKINCAQLWSLAQAQAIRRLSTQRKEYYPFGSKKWMLVSDFSTRAARIAGVYASFYLEKEDGGQVAFKGRFYWMGLAAFASKQVMCGLNFTRIVDAAPKKPVLIPAKILNHIGKNGLGKGNFWLFQDIFCWHWFYSKFPDSFFSCKSARNSDTFEKPIADAVKKLPWSEESLPAINNLKVTPEVSSAFELIKETEALTGEERAKKQYKSLLAIANHEQLNILQKLIYNDWSFQKTLDAQKLAEGAPLVPLRSAAFSTLCDLDDPDLREQMHDGKLYHAQQRMDFIVKIADKYHNLMRKKKSYMEGEIASIASWKNIE</sequence>
<evidence type="ECO:0000313" key="2">
    <source>
        <dbReference type="Proteomes" id="UP000277437"/>
    </source>
</evidence>
<proteinExistence type="predicted"/>
<dbReference type="Pfam" id="PF10720">
    <property type="entry name" value="DUF2515"/>
    <property type="match status" value="1"/>
</dbReference>
<gene>
    <name evidence="1" type="ORF">NCTC7357_00228</name>
</gene>
<dbReference type="InterPro" id="IPR019658">
    <property type="entry name" value="DUF2515"/>
</dbReference>
<dbReference type="AlphaFoldDB" id="A0AAX3FMS6"/>
<organism evidence="1 2">
    <name type="scientific">Pseudomonas chlororaphis</name>
    <dbReference type="NCBI Taxonomy" id="587753"/>
    <lineage>
        <taxon>Bacteria</taxon>
        <taxon>Pseudomonadati</taxon>
        <taxon>Pseudomonadota</taxon>
        <taxon>Gammaproteobacteria</taxon>
        <taxon>Pseudomonadales</taxon>
        <taxon>Pseudomonadaceae</taxon>
        <taxon>Pseudomonas</taxon>
    </lineage>
</organism>
<protein>
    <submittedName>
        <fullName evidence="1">Uncharacterized protein</fullName>
    </submittedName>
</protein>
<evidence type="ECO:0000313" key="1">
    <source>
        <dbReference type="EMBL" id="VEF71994.1"/>
    </source>
</evidence>
<dbReference type="Proteomes" id="UP000277437">
    <property type="component" value="Chromosome"/>
</dbReference>
<dbReference type="EMBL" id="LR134334">
    <property type="protein sequence ID" value="VEF71994.1"/>
    <property type="molecule type" value="Genomic_DNA"/>
</dbReference>
<name>A0AAX3FMS6_9PSED</name>